<gene>
    <name evidence="2" type="ORF">NCTC12905_01383</name>
</gene>
<feature type="signal peptide" evidence="1">
    <location>
        <begin position="1"/>
        <end position="26"/>
    </location>
</feature>
<evidence type="ECO:0000313" key="2">
    <source>
        <dbReference type="EMBL" id="VEJ45715.1"/>
    </source>
</evidence>
<dbReference type="Proteomes" id="UP000274201">
    <property type="component" value="Chromosome"/>
</dbReference>
<accession>A0A3S5C6Q3</accession>
<proteinExistence type="predicted"/>
<dbReference type="AlphaFoldDB" id="A0A3S5C6Q3"/>
<reference evidence="2 3" key="1">
    <citation type="submission" date="2018-12" db="EMBL/GenBank/DDBJ databases">
        <authorList>
            <consortium name="Pathogen Informatics"/>
        </authorList>
    </citation>
    <scope>NUCLEOTIDE SEQUENCE [LARGE SCALE GENOMIC DNA]</scope>
    <source>
        <strain evidence="2 3">NCTC12905</strain>
    </source>
</reference>
<keyword evidence="1" id="KW-0732">Signal</keyword>
<name>A0A3S5C6Q3_BARVI</name>
<evidence type="ECO:0000313" key="3">
    <source>
        <dbReference type="Proteomes" id="UP000274201"/>
    </source>
</evidence>
<evidence type="ECO:0000256" key="1">
    <source>
        <dbReference type="SAM" id="SignalP"/>
    </source>
</evidence>
<feature type="chain" id="PRO_5018555315" evidence="1">
    <location>
        <begin position="27"/>
        <end position="62"/>
    </location>
</feature>
<dbReference type="OrthoDB" id="9918219at2"/>
<organism evidence="2 3">
    <name type="scientific">Bartonella vinsonii</name>
    <name type="common">Rochalimaea vinsonii</name>
    <dbReference type="NCBI Taxonomy" id="33047"/>
    <lineage>
        <taxon>Bacteria</taxon>
        <taxon>Pseudomonadati</taxon>
        <taxon>Pseudomonadota</taxon>
        <taxon>Alphaproteobacteria</taxon>
        <taxon>Hyphomicrobiales</taxon>
        <taxon>Bartonellaceae</taxon>
        <taxon>Bartonella</taxon>
    </lineage>
</organism>
<sequence>MYNKSLLFCTAAIAVILLGIHFNAYAEILNADSGEVKNESGKSYNSMMQLRQQTVEKSTAKV</sequence>
<dbReference type="EMBL" id="LR134529">
    <property type="protein sequence ID" value="VEJ45715.1"/>
    <property type="molecule type" value="Genomic_DNA"/>
</dbReference>
<dbReference type="RefSeq" id="WP_126603647.1">
    <property type="nucleotide sequence ID" value="NZ_LR134529.1"/>
</dbReference>
<protein>
    <submittedName>
        <fullName evidence="2">Uncharacterized protein</fullName>
    </submittedName>
</protein>